<dbReference type="PANTHER" id="PTHR11439:SF483">
    <property type="entry name" value="PEPTIDE SYNTHASE GLIP-LIKE, PUTATIVE (AFU_ORTHOLOGUE AFUA_3G12920)-RELATED"/>
    <property type="match status" value="1"/>
</dbReference>
<protein>
    <submittedName>
        <fullName evidence="2">Uncharacterized protein</fullName>
    </submittedName>
</protein>
<evidence type="ECO:0000256" key="1">
    <source>
        <dbReference type="SAM" id="MobiDB-lite"/>
    </source>
</evidence>
<accession>A0AAV2NPR5</accession>
<name>A0AAV2NPR5_9HYME</name>
<reference evidence="2" key="1">
    <citation type="submission" date="2024-04" db="EMBL/GenBank/DDBJ databases">
        <authorList>
            <consortium name="Molecular Ecology Group"/>
        </authorList>
    </citation>
    <scope>NUCLEOTIDE SEQUENCE</scope>
</reference>
<evidence type="ECO:0000313" key="2">
    <source>
        <dbReference type="EMBL" id="CAL1681305.1"/>
    </source>
</evidence>
<organism evidence="2 3">
    <name type="scientific">Lasius platythorax</name>
    <dbReference type="NCBI Taxonomy" id="488582"/>
    <lineage>
        <taxon>Eukaryota</taxon>
        <taxon>Metazoa</taxon>
        <taxon>Ecdysozoa</taxon>
        <taxon>Arthropoda</taxon>
        <taxon>Hexapoda</taxon>
        <taxon>Insecta</taxon>
        <taxon>Pterygota</taxon>
        <taxon>Neoptera</taxon>
        <taxon>Endopterygota</taxon>
        <taxon>Hymenoptera</taxon>
        <taxon>Apocrita</taxon>
        <taxon>Aculeata</taxon>
        <taxon>Formicoidea</taxon>
        <taxon>Formicidae</taxon>
        <taxon>Formicinae</taxon>
        <taxon>Lasius</taxon>
        <taxon>Lasius</taxon>
    </lineage>
</organism>
<proteinExistence type="predicted"/>
<feature type="region of interest" description="Disordered" evidence="1">
    <location>
        <begin position="1"/>
        <end position="20"/>
    </location>
</feature>
<keyword evidence="3" id="KW-1185">Reference proteome</keyword>
<dbReference type="EMBL" id="OZ034826">
    <property type="protein sequence ID" value="CAL1681305.1"/>
    <property type="molecule type" value="Genomic_DNA"/>
</dbReference>
<dbReference type="GO" id="GO:0071897">
    <property type="term" value="P:DNA biosynthetic process"/>
    <property type="evidence" value="ECO:0007669"/>
    <property type="project" value="UniProtKB-ARBA"/>
</dbReference>
<dbReference type="PANTHER" id="PTHR11439">
    <property type="entry name" value="GAG-POL-RELATED RETROTRANSPOSON"/>
    <property type="match status" value="1"/>
</dbReference>
<evidence type="ECO:0000313" key="3">
    <source>
        <dbReference type="Proteomes" id="UP001497644"/>
    </source>
</evidence>
<dbReference type="SUPFAM" id="SSF56672">
    <property type="entry name" value="DNA/RNA polymerases"/>
    <property type="match status" value="1"/>
</dbReference>
<dbReference type="CDD" id="cd09272">
    <property type="entry name" value="RNase_HI_RT_Ty1"/>
    <property type="match status" value="1"/>
</dbReference>
<sequence>MSEAKIMSVPADPHAQLSPAEKDDFPCVEVPFREAVGSLMFLATVSRPDIAFAVNAISRHLNCYNNSHWQAVKRIFRYLLGTINLGILYGNSKDGLQLKGYSDADYASDLGTRRSTTGYVFVLADGPVSWASQRQKLVTLSTTEAEYVAAAAAAKEAAWLRRLLNNLGCQCEGATTLFVDNQSAIRLVKNPEFHQRTKHIDIRHHYIRERVQNSELCVNYVPTALQRADILTKPLPKDRFRTLVLNLNLIRNREALKQGEC</sequence>
<gene>
    <name evidence="2" type="ORF">LPLAT_LOCUS7356</name>
</gene>
<dbReference type="AlphaFoldDB" id="A0AAV2NPR5"/>
<dbReference type="InterPro" id="IPR043502">
    <property type="entry name" value="DNA/RNA_pol_sf"/>
</dbReference>
<dbReference type="Proteomes" id="UP001497644">
    <property type="component" value="Chromosome 3"/>
</dbReference>